<dbReference type="STRING" id="521013.SAMN04488567_2870"/>
<accession>A0A1G7GPN7</accession>
<dbReference type="Proteomes" id="UP000198922">
    <property type="component" value="Unassembled WGS sequence"/>
</dbReference>
<evidence type="ECO:0000313" key="2">
    <source>
        <dbReference type="Proteomes" id="UP000198922"/>
    </source>
</evidence>
<dbReference type="AlphaFoldDB" id="A0A1G7GPN7"/>
<gene>
    <name evidence="1" type="ORF">SAMN04488567_2870</name>
</gene>
<dbReference type="EMBL" id="FNAT01000005">
    <property type="protein sequence ID" value="SDE90051.1"/>
    <property type="molecule type" value="Genomic_DNA"/>
</dbReference>
<proteinExistence type="predicted"/>
<name>A0A1G7GPN7_9RHOB</name>
<dbReference type="OrthoDB" id="8265479at2"/>
<dbReference type="RefSeq" id="WP_090113125.1">
    <property type="nucleotide sequence ID" value="NZ_FNAT01000005.1"/>
</dbReference>
<sequence length="208" mass="21722">MPLSFPISLAGFFGPAAIAQATFHLAPALKQNRTRGGAIIRTGYATRLWHGLVSVSARSHAAMAAIEAKADWLLEANGSFLVTPKHMPTSGTPTCSIASTSGLNQMAFGGLPANYRIPAGSFFATAIASGGRTIRHMHRVLEDAVANAQGVTPSVSILAPLEQHEDPGATVYLASPVIEAVVATEDFSPVQASGALSDGLSFRWVQKL</sequence>
<reference evidence="2" key="1">
    <citation type="submission" date="2016-10" db="EMBL/GenBank/DDBJ databases">
        <authorList>
            <person name="Varghese N."/>
            <person name="Submissions S."/>
        </authorList>
    </citation>
    <scope>NUCLEOTIDE SEQUENCE [LARGE SCALE GENOMIC DNA]</scope>
    <source>
        <strain evidence="2">DSM 21424</strain>
    </source>
</reference>
<organism evidence="1 2">
    <name type="scientific">Limimaricola pyoseonensis</name>
    <dbReference type="NCBI Taxonomy" id="521013"/>
    <lineage>
        <taxon>Bacteria</taxon>
        <taxon>Pseudomonadati</taxon>
        <taxon>Pseudomonadota</taxon>
        <taxon>Alphaproteobacteria</taxon>
        <taxon>Rhodobacterales</taxon>
        <taxon>Paracoccaceae</taxon>
        <taxon>Limimaricola</taxon>
    </lineage>
</organism>
<protein>
    <submittedName>
        <fullName evidence="1">Uncharacterized protein</fullName>
    </submittedName>
</protein>
<evidence type="ECO:0000313" key="1">
    <source>
        <dbReference type="EMBL" id="SDE90051.1"/>
    </source>
</evidence>
<keyword evidence="2" id="KW-1185">Reference proteome</keyword>